<organism evidence="1 2">
    <name type="scientific">Clunio marinus</name>
    <dbReference type="NCBI Taxonomy" id="568069"/>
    <lineage>
        <taxon>Eukaryota</taxon>
        <taxon>Metazoa</taxon>
        <taxon>Ecdysozoa</taxon>
        <taxon>Arthropoda</taxon>
        <taxon>Hexapoda</taxon>
        <taxon>Insecta</taxon>
        <taxon>Pterygota</taxon>
        <taxon>Neoptera</taxon>
        <taxon>Endopterygota</taxon>
        <taxon>Diptera</taxon>
        <taxon>Nematocera</taxon>
        <taxon>Chironomoidea</taxon>
        <taxon>Chironomidae</taxon>
        <taxon>Clunio</taxon>
    </lineage>
</organism>
<sequence>MPRSCLGKFLKPRLNDMPLSHHFSENHLLKATSEPIKPAGRSEVKKSPIKTDLWDLHTSYKLVSTFISMKLNKIDD</sequence>
<dbReference type="AlphaFoldDB" id="A0A1J1IPL1"/>
<evidence type="ECO:0000313" key="1">
    <source>
        <dbReference type="EMBL" id="CRL01484.1"/>
    </source>
</evidence>
<protein>
    <submittedName>
        <fullName evidence="1">CLUMA_CG014783, isoform A</fullName>
    </submittedName>
</protein>
<reference evidence="1 2" key="1">
    <citation type="submission" date="2015-04" db="EMBL/GenBank/DDBJ databases">
        <authorList>
            <person name="Syromyatnikov M.Y."/>
            <person name="Popov V.N."/>
        </authorList>
    </citation>
    <scope>NUCLEOTIDE SEQUENCE [LARGE SCALE GENOMIC DNA]</scope>
</reference>
<keyword evidence="2" id="KW-1185">Reference proteome</keyword>
<accession>A0A1J1IPL1</accession>
<gene>
    <name evidence="1" type="ORF">CLUMA_CG014783</name>
</gene>
<dbReference type="Proteomes" id="UP000183832">
    <property type="component" value="Unassembled WGS sequence"/>
</dbReference>
<proteinExistence type="predicted"/>
<name>A0A1J1IPL1_9DIPT</name>
<dbReference type="EMBL" id="CVRI01000055">
    <property type="protein sequence ID" value="CRL01484.1"/>
    <property type="molecule type" value="Genomic_DNA"/>
</dbReference>
<evidence type="ECO:0000313" key="2">
    <source>
        <dbReference type="Proteomes" id="UP000183832"/>
    </source>
</evidence>